<evidence type="ECO:0000313" key="2">
    <source>
        <dbReference type="Proteomes" id="UP000196581"/>
    </source>
</evidence>
<name>A0A1X6WWC8_9MICO</name>
<dbReference type="EMBL" id="FWFF01000001">
    <property type="protein sequence ID" value="SLM89843.1"/>
    <property type="molecule type" value="Genomic_DNA"/>
</dbReference>
<evidence type="ECO:0000313" key="1">
    <source>
        <dbReference type="EMBL" id="SLM89843.1"/>
    </source>
</evidence>
<gene>
    <name evidence="1" type="ORF">FM105_01700</name>
</gene>
<organism evidence="1 2">
    <name type="scientific">Brevibacterium yomogidense</name>
    <dbReference type="NCBI Taxonomy" id="946573"/>
    <lineage>
        <taxon>Bacteria</taxon>
        <taxon>Bacillati</taxon>
        <taxon>Actinomycetota</taxon>
        <taxon>Actinomycetes</taxon>
        <taxon>Micrococcales</taxon>
        <taxon>Brevibacteriaceae</taxon>
        <taxon>Brevibacterium</taxon>
    </lineage>
</organism>
<keyword evidence="2" id="KW-1185">Reference proteome</keyword>
<dbReference type="Proteomes" id="UP000196581">
    <property type="component" value="Unassembled WGS sequence"/>
</dbReference>
<accession>A0A1X6WWC8</accession>
<protein>
    <submittedName>
        <fullName evidence="1">Uncharacterized protein</fullName>
    </submittedName>
</protein>
<sequence length="121" mass="12466">MTEVGGARGASALAGLFEKVKVMHSSRQWAEAEHDLAAVLGEPAFSDGNGWAAFGSVVLSDESGPEWSLLAKTSDLEAVAVAAADLNWHVGEPVEGAHETRLPLTSSAGLSIVAYSPLHAA</sequence>
<dbReference type="RefSeq" id="WP_087003688.1">
    <property type="nucleotide sequence ID" value="NZ_FWFF01000001.1"/>
</dbReference>
<reference evidence="2" key="1">
    <citation type="submission" date="2017-02" db="EMBL/GenBank/DDBJ databases">
        <authorList>
            <person name="Dridi B."/>
        </authorList>
    </citation>
    <scope>NUCLEOTIDE SEQUENCE [LARGE SCALE GENOMIC DNA]</scope>
    <source>
        <strain evidence="2">B Co 03.10</strain>
    </source>
</reference>
<dbReference type="AlphaFoldDB" id="A0A1X6WWC8"/>
<proteinExistence type="predicted"/>